<dbReference type="PANTHER" id="PTHR31579">
    <property type="entry name" value="OS03G0796600 PROTEIN"/>
    <property type="match status" value="1"/>
</dbReference>
<dbReference type="PANTHER" id="PTHR31579:SF1">
    <property type="entry name" value="OS03G0796600 PROTEIN"/>
    <property type="match status" value="1"/>
</dbReference>
<dbReference type="Proteomes" id="UP000722791">
    <property type="component" value="Unassembled WGS sequence"/>
</dbReference>
<feature type="compositionally biased region" description="Basic and acidic residues" evidence="1">
    <location>
        <begin position="263"/>
        <end position="275"/>
    </location>
</feature>
<dbReference type="Pfam" id="PF04720">
    <property type="entry name" value="PDDEXK_6"/>
    <property type="match status" value="1"/>
</dbReference>
<keyword evidence="5" id="KW-1185">Reference proteome</keyword>
<gene>
    <name evidence="2" type="ORF">Vretifemale_16411</name>
    <name evidence="3" type="ORF">Vretimale_15396</name>
</gene>
<feature type="region of interest" description="Disordered" evidence="1">
    <location>
        <begin position="249"/>
        <end position="286"/>
    </location>
</feature>
<sequence>MDATPLSGRPTRQGVYLTLTEHIALNRIREIVHDCCDNVVYRSALELGRVLAGKHLFVTVRTSLPHGLHSLRHQYLLVQTQVGGAAIVVDLEFRHCFYYNGLPGGTYAACVAALPQLFVGTMASITAIVSVMSDALEREACKKGHDVPPWRSRRALFANWLPEHFTDDVYPPPSAALHPVLLHTCHTQPAFQPVALNIAEDGLYPAVAASPLCASPVTAPSKGVTAAAEAAAGVSAAGLSATGVEVGDGAGVAADEDPGGSLDEPHGLSKRKAEGAADIGSPLKSRRPTQSYHLPIVALHQHQEHQQEQAQTLRTRALKRADSSDAPSQGAYGVPLRVITGFSVPSSLATSTTSTTVTDLSSEAPIGSCSDSSSSNGGQYEGSSGKVGGVVDVNSGYAACESSVYDTDPWVTHDSHIRRRDSIDSGDSGDTACSISKGNCVAESANGGRRAASHVINASQHPWTHGSTITSAVTAAAATPPAAASGASRARSWSRRCGQDHGSAVAAKTGQTRISVQSGSASGDASQPPPLGEVAFRVGLGLVPDKKLTPAPGLESSPDGDALVSSAAFRTSAWPSQGAACGQISSIGLACAARVATTVNPAPIITAVVPAAETVAMALAEQKVLLLAASRKFTAGVVMLAAPPPSAASPAANTPAAAAAAPLPPSSELIRLAPSPSGLCLWLLTF</sequence>
<protein>
    <submittedName>
        <fullName evidence="3">Uncharacterized protein</fullName>
    </submittedName>
</protein>
<reference evidence="3" key="1">
    <citation type="journal article" date="2021" name="Proc. Natl. Acad. Sci. U.S.A.">
        <title>Three genomes in the algal genus Volvox reveal the fate of a haploid sex-determining region after a transition to homothallism.</title>
        <authorList>
            <person name="Yamamoto K."/>
            <person name="Hamaji T."/>
            <person name="Kawai-Toyooka H."/>
            <person name="Matsuzaki R."/>
            <person name="Takahashi F."/>
            <person name="Nishimura Y."/>
            <person name="Kawachi M."/>
            <person name="Noguchi H."/>
            <person name="Minakuchi Y."/>
            <person name="Umen J.G."/>
            <person name="Toyoda A."/>
            <person name="Nozaki H."/>
        </authorList>
    </citation>
    <scope>NUCLEOTIDE SEQUENCE</scope>
    <source>
        <strain evidence="3">NIES-3785</strain>
        <strain evidence="2">NIES-3786</strain>
    </source>
</reference>
<dbReference type="AlphaFoldDB" id="A0A8J4GP04"/>
<evidence type="ECO:0000313" key="5">
    <source>
        <dbReference type="Proteomes" id="UP000747110"/>
    </source>
</evidence>
<evidence type="ECO:0000313" key="4">
    <source>
        <dbReference type="Proteomes" id="UP000722791"/>
    </source>
</evidence>
<dbReference type="OrthoDB" id="548115at2759"/>
<evidence type="ECO:0000313" key="3">
    <source>
        <dbReference type="EMBL" id="GIM11953.1"/>
    </source>
</evidence>
<organism evidence="3 4">
    <name type="scientific">Volvox reticuliferus</name>
    <dbReference type="NCBI Taxonomy" id="1737510"/>
    <lineage>
        <taxon>Eukaryota</taxon>
        <taxon>Viridiplantae</taxon>
        <taxon>Chlorophyta</taxon>
        <taxon>core chlorophytes</taxon>
        <taxon>Chlorophyceae</taxon>
        <taxon>CS clade</taxon>
        <taxon>Chlamydomonadales</taxon>
        <taxon>Volvocaceae</taxon>
        <taxon>Volvox</taxon>
    </lineage>
</organism>
<dbReference type="Proteomes" id="UP000747110">
    <property type="component" value="Unassembled WGS sequence"/>
</dbReference>
<dbReference type="EMBL" id="BNCP01000045">
    <property type="protein sequence ID" value="GIL88450.1"/>
    <property type="molecule type" value="Genomic_DNA"/>
</dbReference>
<feature type="region of interest" description="Disordered" evidence="1">
    <location>
        <begin position="482"/>
        <end position="530"/>
    </location>
</feature>
<feature type="compositionally biased region" description="Polar residues" evidence="1">
    <location>
        <begin position="509"/>
        <end position="525"/>
    </location>
</feature>
<evidence type="ECO:0000256" key="1">
    <source>
        <dbReference type="SAM" id="MobiDB-lite"/>
    </source>
</evidence>
<comment type="caution">
    <text evidence="3">The sequence shown here is derived from an EMBL/GenBank/DDBJ whole genome shotgun (WGS) entry which is preliminary data.</text>
</comment>
<evidence type="ECO:0000313" key="2">
    <source>
        <dbReference type="EMBL" id="GIL88450.1"/>
    </source>
</evidence>
<proteinExistence type="predicted"/>
<dbReference type="EMBL" id="BNCQ01000041">
    <property type="protein sequence ID" value="GIM11953.1"/>
    <property type="molecule type" value="Genomic_DNA"/>
</dbReference>
<feature type="compositionally biased region" description="Low complexity" evidence="1">
    <location>
        <begin position="482"/>
        <end position="491"/>
    </location>
</feature>
<accession>A0A8J4GP04</accession>
<name>A0A8J4GP04_9CHLO</name>
<feature type="compositionally biased region" description="Low complexity" evidence="1">
    <location>
        <begin position="347"/>
        <end position="375"/>
    </location>
</feature>
<dbReference type="InterPro" id="IPR006502">
    <property type="entry name" value="PDDEXK-like"/>
</dbReference>
<feature type="region of interest" description="Disordered" evidence="1">
    <location>
        <begin position="347"/>
        <end position="384"/>
    </location>
</feature>